<dbReference type="InterPro" id="IPR008250">
    <property type="entry name" value="ATPase_P-typ_transduc_dom_A_sf"/>
</dbReference>
<comment type="subunit">
    <text evidence="16">The system is composed of three essential subunits: KdpA, KdpB and KdpC.</text>
</comment>
<dbReference type="CDD" id="cd02078">
    <property type="entry name" value="P-type_ATPase_K"/>
    <property type="match status" value="1"/>
</dbReference>
<dbReference type="SFLD" id="SFLDG00002">
    <property type="entry name" value="C1.7:_P-type_atpase_like"/>
    <property type="match status" value="1"/>
</dbReference>
<dbReference type="GO" id="GO:0005524">
    <property type="term" value="F:ATP binding"/>
    <property type="evidence" value="ECO:0007669"/>
    <property type="project" value="UniProtKB-UniRule"/>
</dbReference>
<dbReference type="PANTHER" id="PTHR43743:SF1">
    <property type="entry name" value="POTASSIUM-TRANSPORTING ATPASE ATP-BINDING SUBUNIT"/>
    <property type="match status" value="1"/>
</dbReference>
<comment type="subcellular location">
    <subcellularLocation>
        <location evidence="1 16">Cell membrane</location>
        <topology evidence="1 16">Multi-pass membrane protein</topology>
    </subcellularLocation>
</comment>
<feature type="transmembrane region" description="Helical" evidence="16">
    <location>
        <begin position="51"/>
        <end position="69"/>
    </location>
</feature>
<dbReference type="InterPro" id="IPR001757">
    <property type="entry name" value="P_typ_ATPase"/>
</dbReference>
<comment type="function">
    <text evidence="16">Part of the high-affinity ATP-driven potassium transport (or Kdp) system, which catalyzes the hydrolysis of ATP coupled with the electrogenic transport of potassium into the cytoplasm. This subunit is responsible for energy coupling to the transport system and for the release of the potassium ions to the cytoplasm.</text>
</comment>
<dbReference type="PANTHER" id="PTHR43743">
    <property type="entry name" value="POTASSIUM-TRANSPORTING ATPASE ATP-BINDING SUBUNIT"/>
    <property type="match status" value="1"/>
</dbReference>
<dbReference type="EC" id="7.2.2.6" evidence="16"/>
<evidence type="ECO:0000256" key="4">
    <source>
        <dbReference type="ARBA" id="ARBA00022538"/>
    </source>
</evidence>
<dbReference type="RefSeq" id="WP_425452965.1">
    <property type="nucleotide sequence ID" value="NZ_MASU01000013.1"/>
</dbReference>
<evidence type="ECO:0000259" key="17">
    <source>
        <dbReference type="Pfam" id="PF00122"/>
    </source>
</evidence>
<keyword evidence="3 16" id="KW-1003">Cell membrane</keyword>
<keyword evidence="10 16" id="KW-0460">Magnesium</keyword>
<evidence type="ECO:0000256" key="10">
    <source>
        <dbReference type="ARBA" id="ARBA00022842"/>
    </source>
</evidence>
<proteinExistence type="inferred from homology"/>
<feature type="binding site" evidence="16">
    <location>
        <position position="400"/>
    </location>
    <ligand>
        <name>ATP</name>
        <dbReference type="ChEBI" id="CHEBI:30616"/>
    </ligand>
</feature>
<dbReference type="EMBL" id="MASU01000013">
    <property type="protein sequence ID" value="PXY24221.1"/>
    <property type="molecule type" value="Genomic_DNA"/>
</dbReference>
<evidence type="ECO:0000256" key="15">
    <source>
        <dbReference type="ARBA" id="ARBA00023136"/>
    </source>
</evidence>
<dbReference type="PRINTS" id="PR00119">
    <property type="entry name" value="CATATPASE"/>
</dbReference>
<dbReference type="InterPro" id="IPR023298">
    <property type="entry name" value="ATPase_P-typ_TM_dom_sf"/>
</dbReference>
<feature type="binding site" evidence="16">
    <location>
        <position position="356"/>
    </location>
    <ligand>
        <name>ATP</name>
        <dbReference type="ChEBI" id="CHEBI:30616"/>
    </ligand>
</feature>
<dbReference type="InterPro" id="IPR059000">
    <property type="entry name" value="ATPase_P-type_domA"/>
</dbReference>
<evidence type="ECO:0000256" key="7">
    <source>
        <dbReference type="ARBA" id="ARBA00022723"/>
    </source>
</evidence>
<dbReference type="Pfam" id="PF00122">
    <property type="entry name" value="E1-E2_ATPase"/>
    <property type="match status" value="1"/>
</dbReference>
<evidence type="ECO:0000256" key="6">
    <source>
        <dbReference type="ARBA" id="ARBA00022692"/>
    </source>
</evidence>
<feature type="transmembrane region" description="Helical" evidence="16">
    <location>
        <begin position="625"/>
        <end position="643"/>
    </location>
</feature>
<dbReference type="Proteomes" id="UP000247892">
    <property type="component" value="Unassembled WGS sequence"/>
</dbReference>
<feature type="transmembrane region" description="Helical" evidence="16">
    <location>
        <begin position="663"/>
        <end position="681"/>
    </location>
</feature>
<keyword evidence="13 16" id="KW-1133">Transmembrane helix</keyword>
<dbReference type="Gene3D" id="2.70.150.10">
    <property type="entry name" value="Calcium-transporting ATPase, cytoplasmic transduction domain A"/>
    <property type="match status" value="1"/>
</dbReference>
<dbReference type="AlphaFoldDB" id="A0A318LDX9"/>
<comment type="catalytic activity">
    <reaction evidence="16">
        <text>K(+)(out) + ATP + H2O = K(+)(in) + ADP + phosphate + H(+)</text>
        <dbReference type="Rhea" id="RHEA:16777"/>
        <dbReference type="ChEBI" id="CHEBI:15377"/>
        <dbReference type="ChEBI" id="CHEBI:15378"/>
        <dbReference type="ChEBI" id="CHEBI:29103"/>
        <dbReference type="ChEBI" id="CHEBI:30616"/>
        <dbReference type="ChEBI" id="CHEBI:43474"/>
        <dbReference type="ChEBI" id="CHEBI:456216"/>
        <dbReference type="EC" id="7.2.2.6"/>
    </reaction>
</comment>
<dbReference type="FunFam" id="2.70.150.10:FF:000033">
    <property type="entry name" value="Potassium-transporting ATPase ATP-binding subunit"/>
    <property type="match status" value="1"/>
</dbReference>
<comment type="caution">
    <text evidence="18">The sequence shown here is derived from an EMBL/GenBank/DDBJ whole genome shotgun (WGS) entry which is preliminary data.</text>
</comment>
<evidence type="ECO:0000256" key="1">
    <source>
        <dbReference type="ARBA" id="ARBA00004651"/>
    </source>
</evidence>
<dbReference type="InterPro" id="IPR044492">
    <property type="entry name" value="P_typ_ATPase_HD_dom"/>
</dbReference>
<gene>
    <name evidence="16" type="primary">kdpB</name>
    <name evidence="18" type="ORF">BA062_28750</name>
</gene>
<reference evidence="18 19" key="1">
    <citation type="submission" date="2016-07" db="EMBL/GenBank/DDBJ databases">
        <title>Draft genome sequence of Prauserella sp. YIM 121212, isolated from alkaline soil.</title>
        <authorList>
            <person name="Ruckert C."/>
            <person name="Albersmeier A."/>
            <person name="Jiang C.-L."/>
            <person name="Jiang Y."/>
            <person name="Kalinowski J."/>
            <person name="Schneider O."/>
            <person name="Winkler A."/>
            <person name="Zotchev S.B."/>
        </authorList>
    </citation>
    <scope>NUCLEOTIDE SEQUENCE [LARGE SCALE GENOMIC DNA]</scope>
    <source>
        <strain evidence="18 19">YIM 121212</strain>
    </source>
</reference>
<accession>A0A318LDX9</accession>
<dbReference type="GO" id="GO:0005886">
    <property type="term" value="C:plasma membrane"/>
    <property type="evidence" value="ECO:0007669"/>
    <property type="project" value="UniProtKB-SubCell"/>
</dbReference>
<name>A0A318LDX9_9PSEU</name>
<evidence type="ECO:0000313" key="19">
    <source>
        <dbReference type="Proteomes" id="UP000247892"/>
    </source>
</evidence>
<evidence type="ECO:0000256" key="5">
    <source>
        <dbReference type="ARBA" id="ARBA00022553"/>
    </source>
</evidence>
<dbReference type="GO" id="GO:0000287">
    <property type="term" value="F:magnesium ion binding"/>
    <property type="evidence" value="ECO:0007669"/>
    <property type="project" value="UniProtKB-UniRule"/>
</dbReference>
<dbReference type="SFLD" id="SFLDF00027">
    <property type="entry name" value="p-type_atpase"/>
    <property type="match status" value="1"/>
</dbReference>
<dbReference type="SUPFAM" id="SSF81653">
    <property type="entry name" value="Calcium ATPase, transduction domain A"/>
    <property type="match status" value="1"/>
</dbReference>
<dbReference type="HAMAP" id="MF_00285">
    <property type="entry name" value="KdpB"/>
    <property type="match status" value="1"/>
</dbReference>
<dbReference type="InterPro" id="IPR036412">
    <property type="entry name" value="HAD-like_sf"/>
</dbReference>
<feature type="transmembrane region" description="Helical" evidence="16">
    <location>
        <begin position="593"/>
        <end position="613"/>
    </location>
</feature>
<dbReference type="PROSITE" id="PS00154">
    <property type="entry name" value="ATPASE_E1_E2"/>
    <property type="match status" value="1"/>
</dbReference>
<dbReference type="SUPFAM" id="SSF81660">
    <property type="entry name" value="Metal cation-transporting ATPase, ATP-binding domain N"/>
    <property type="match status" value="1"/>
</dbReference>
<feature type="binding site" evidence="16">
    <location>
        <position position="527"/>
    </location>
    <ligand>
        <name>Mg(2+)</name>
        <dbReference type="ChEBI" id="CHEBI:18420"/>
    </ligand>
</feature>
<evidence type="ECO:0000256" key="2">
    <source>
        <dbReference type="ARBA" id="ARBA00022448"/>
    </source>
</evidence>
<keyword evidence="11 16" id="KW-0630">Potassium</keyword>
<feature type="binding site" evidence="16">
    <location>
        <position position="352"/>
    </location>
    <ligand>
        <name>ATP</name>
        <dbReference type="ChEBI" id="CHEBI:30616"/>
    </ligand>
</feature>
<feature type="active site" description="4-aspartylphosphate intermediate" evidence="16">
    <location>
        <position position="315"/>
    </location>
</feature>
<keyword evidence="4 16" id="KW-0633">Potassium transport</keyword>
<dbReference type="NCBIfam" id="TIGR01497">
    <property type="entry name" value="kdpB"/>
    <property type="match status" value="1"/>
</dbReference>
<feature type="transmembrane region" description="Helical" evidence="16">
    <location>
        <begin position="260"/>
        <end position="284"/>
    </location>
</feature>
<feature type="transmembrane region" description="Helical" evidence="16">
    <location>
        <begin position="75"/>
        <end position="93"/>
    </location>
</feature>
<dbReference type="SUPFAM" id="SSF56784">
    <property type="entry name" value="HAD-like"/>
    <property type="match status" value="1"/>
</dbReference>
<dbReference type="InterPro" id="IPR006391">
    <property type="entry name" value="P-type_ATPase_bsu_IA"/>
</dbReference>
<dbReference type="Pfam" id="PF00702">
    <property type="entry name" value="Hydrolase"/>
    <property type="match status" value="1"/>
</dbReference>
<feature type="transmembrane region" description="Helical" evidence="16">
    <location>
        <begin position="227"/>
        <end position="248"/>
    </location>
</feature>
<dbReference type="Gene3D" id="3.40.1110.10">
    <property type="entry name" value="Calcium-transporting ATPase, cytoplasmic domain N"/>
    <property type="match status" value="1"/>
</dbReference>
<keyword evidence="19" id="KW-1185">Reference proteome</keyword>
<dbReference type="Gene3D" id="3.40.50.1000">
    <property type="entry name" value="HAD superfamily/HAD-like"/>
    <property type="match status" value="1"/>
</dbReference>
<dbReference type="GO" id="GO:0016887">
    <property type="term" value="F:ATP hydrolysis activity"/>
    <property type="evidence" value="ECO:0007669"/>
    <property type="project" value="InterPro"/>
</dbReference>
<keyword evidence="8 16" id="KW-0547">Nucleotide-binding</keyword>
<evidence type="ECO:0000256" key="9">
    <source>
        <dbReference type="ARBA" id="ARBA00022840"/>
    </source>
</evidence>
<keyword evidence="2 16" id="KW-0813">Transport</keyword>
<feature type="binding site" evidence="16">
    <location>
        <position position="531"/>
    </location>
    <ligand>
        <name>Mg(2+)</name>
        <dbReference type="ChEBI" id="CHEBI:18420"/>
    </ligand>
</feature>
<evidence type="ECO:0000256" key="8">
    <source>
        <dbReference type="ARBA" id="ARBA00022741"/>
    </source>
</evidence>
<feature type="domain" description="P-type ATPase A" evidence="17">
    <location>
        <begin position="117"/>
        <end position="216"/>
    </location>
</feature>
<keyword evidence="12 16" id="KW-1278">Translocase</keyword>
<organism evidence="18 19">
    <name type="scientific">Prauserella flavalba</name>
    <dbReference type="NCBI Taxonomy" id="1477506"/>
    <lineage>
        <taxon>Bacteria</taxon>
        <taxon>Bacillati</taxon>
        <taxon>Actinomycetota</taxon>
        <taxon>Actinomycetes</taxon>
        <taxon>Pseudonocardiales</taxon>
        <taxon>Pseudonocardiaceae</taxon>
        <taxon>Prauserella</taxon>
    </lineage>
</organism>
<keyword evidence="7 16" id="KW-0479">Metal-binding</keyword>
<evidence type="ECO:0000256" key="12">
    <source>
        <dbReference type="ARBA" id="ARBA00022967"/>
    </source>
</evidence>
<evidence type="ECO:0000256" key="13">
    <source>
        <dbReference type="ARBA" id="ARBA00022989"/>
    </source>
</evidence>
<dbReference type="InterPro" id="IPR018303">
    <property type="entry name" value="ATPase_P-typ_P_site"/>
</dbReference>
<sequence length="692" mass="73037">MIMTTRERPARAETHAGNVARVSAGVFSPRQLLRSLPDALRKLGPRHQLRNPVMFVVWAGSVLVTVFAVAEPSVFTILIAAWLWFTVLFANLAEAVAEGRGKAQAESLRRTKKETVARRLLDDGGEEEVPGARLRVGDRVVVEAGQTIPGDGDVIEGIATVDESAITGESAPVVRESGGDRSAVTGGTTVLSDRIVVRITSRPGESFVDRMIALVEGASRQKTPNEIALTILLSTLTIIFLLAVVALQPMAGYSGSTQSVVVLTALLVCLIPTTIGALLSAIGIAGMDRLVQRNVLATSGRAVEAAGDVSTLLLDKTGTITFGNRRATVLIPASSSTPDRLAEAARLASLADATPEGRSIIELIERDHPELTGEQGGEFVPFTAQTRMSGLDAGGRQVRKGATDAVRAWVAGHGGTLPEEVTRVSKEIGEQGGTPLVVAELRGGTPVVHGVIRLSDVVKPGMRERFRRLRDMGIRTVMITGDNPLTARAIAADAGVDDYLAEAKPEDKLALIRKEQEGGRLVAMTGDGTNDAPALAASDVGVAMNTGTSAAKEAGNMVDLDSDPTKLIEIVEIGKQLLITRGALTTFSIANDLAKYFAILPAMFLAIYPQLGALNIMRLATPESAILSAVIFNALVIVALIPLALRGVRYTPSTASGLLRRNLLIYGLGGICTPFAGIWLIDQLVRLIPGIG</sequence>
<evidence type="ECO:0000256" key="11">
    <source>
        <dbReference type="ARBA" id="ARBA00022958"/>
    </source>
</evidence>
<evidence type="ECO:0000313" key="18">
    <source>
        <dbReference type="EMBL" id="PXY24221.1"/>
    </source>
</evidence>
<dbReference type="InterPro" id="IPR023214">
    <property type="entry name" value="HAD_sf"/>
</dbReference>
<protein>
    <recommendedName>
        <fullName evidence="16">Potassium-transporting ATPase ATP-binding subunit</fullName>
        <ecNumber evidence="16">7.2.2.6</ecNumber>
    </recommendedName>
    <alternativeName>
        <fullName evidence="16">ATP phosphohydrolase [potassium-transporting] B chain</fullName>
    </alternativeName>
    <alternativeName>
        <fullName evidence="16">Potassium-binding and translocating subunit B</fullName>
    </alternativeName>
    <alternativeName>
        <fullName evidence="16">Potassium-translocating ATPase B chain</fullName>
    </alternativeName>
</protein>
<feature type="binding site" evidence="16">
    <location>
        <begin position="382"/>
        <end position="389"/>
    </location>
    <ligand>
        <name>ATP</name>
        <dbReference type="ChEBI" id="CHEBI:30616"/>
    </ligand>
</feature>
<dbReference type="InterPro" id="IPR023299">
    <property type="entry name" value="ATPase_P-typ_cyto_dom_N"/>
</dbReference>
<keyword evidence="5 16" id="KW-0597">Phosphoprotein</keyword>
<dbReference type="SFLD" id="SFLDS00003">
    <property type="entry name" value="Haloacid_Dehalogenase"/>
    <property type="match status" value="1"/>
</dbReference>
<evidence type="ECO:0000256" key="14">
    <source>
        <dbReference type="ARBA" id="ARBA00023065"/>
    </source>
</evidence>
<keyword evidence="15 16" id="KW-0472">Membrane</keyword>
<dbReference type="SUPFAM" id="SSF81665">
    <property type="entry name" value="Calcium ATPase, transmembrane domain M"/>
    <property type="match status" value="1"/>
</dbReference>
<dbReference type="GO" id="GO:0008556">
    <property type="term" value="F:P-type potassium transmembrane transporter activity"/>
    <property type="evidence" value="ECO:0007669"/>
    <property type="project" value="UniProtKB-UniRule"/>
</dbReference>
<keyword evidence="14 16" id="KW-0406">Ion transport</keyword>
<comment type="similarity">
    <text evidence="16">Belongs to the cation transport ATPase (P-type) (TC 3.A.3) family. Type IA subfamily.</text>
</comment>
<keyword evidence="6 16" id="KW-0812">Transmembrane</keyword>
<evidence type="ECO:0000256" key="16">
    <source>
        <dbReference type="HAMAP-Rule" id="MF_00285"/>
    </source>
</evidence>
<dbReference type="NCBIfam" id="TIGR01494">
    <property type="entry name" value="ATPase_P-type"/>
    <property type="match status" value="2"/>
</dbReference>
<evidence type="ECO:0000256" key="3">
    <source>
        <dbReference type="ARBA" id="ARBA00022475"/>
    </source>
</evidence>
<keyword evidence="9 16" id="KW-0067">ATP-binding</keyword>